<dbReference type="RefSeq" id="XP_035688441.1">
    <property type="nucleotide sequence ID" value="XM_035832548.1"/>
</dbReference>
<evidence type="ECO:0000256" key="3">
    <source>
        <dbReference type="ARBA" id="ARBA00022448"/>
    </source>
</evidence>
<evidence type="ECO:0000256" key="9">
    <source>
        <dbReference type="ARBA" id="ARBA00023157"/>
    </source>
</evidence>
<evidence type="ECO:0000313" key="13">
    <source>
        <dbReference type="Proteomes" id="UP000001554"/>
    </source>
</evidence>
<dbReference type="GO" id="GO:0043235">
    <property type="term" value="C:receptor complex"/>
    <property type="evidence" value="ECO:0000318"/>
    <property type="project" value="GO_Central"/>
</dbReference>
<dbReference type="GO" id="GO:0009986">
    <property type="term" value="C:cell surface"/>
    <property type="evidence" value="ECO:0000318"/>
    <property type="project" value="GO_Central"/>
</dbReference>
<dbReference type="GO" id="GO:0005886">
    <property type="term" value="C:plasma membrane"/>
    <property type="evidence" value="ECO:0007669"/>
    <property type="project" value="UniProtKB-SubCell"/>
</dbReference>
<dbReference type="AlphaFoldDB" id="C3YBU6"/>
<evidence type="ECO:0000256" key="5">
    <source>
        <dbReference type="ARBA" id="ARBA00022692"/>
    </source>
</evidence>
<keyword evidence="6" id="KW-0732">Signal</keyword>
<dbReference type="GO" id="GO:0072659">
    <property type="term" value="P:protein localization to plasma membrane"/>
    <property type="evidence" value="ECO:0000318"/>
    <property type="project" value="GO_Central"/>
</dbReference>
<protein>
    <submittedName>
        <fullName evidence="14">Uncharacterized protein LOC118424070</fullName>
    </submittedName>
</protein>
<proteinExistence type="inferred from homology"/>
<reference evidence="13" key="2">
    <citation type="journal article" date="2020" name="Nat. Ecol. Evol.">
        <title>Deeply conserved synteny resolves early events in vertebrate evolution.</title>
        <authorList>
            <person name="Simakov O."/>
            <person name="Marletaz F."/>
            <person name="Yue J.X."/>
            <person name="O'Connell B."/>
            <person name="Jenkins J."/>
            <person name="Brandt A."/>
            <person name="Calef R."/>
            <person name="Tung C.H."/>
            <person name="Huang T.K."/>
            <person name="Schmutz J."/>
            <person name="Satoh N."/>
            <person name="Yu J.K."/>
            <person name="Putnam N.H."/>
            <person name="Green R.E."/>
            <person name="Rokhsar D.S."/>
        </authorList>
    </citation>
    <scope>NUCLEOTIDE SEQUENCE [LARGE SCALE GENOMIC DNA]</scope>
    <source>
        <strain evidence="13">S238N-H82</strain>
    </source>
</reference>
<dbReference type="InParanoid" id="C3YBU6"/>
<dbReference type="Proteomes" id="UP000001554">
    <property type="component" value="Chromosome 10"/>
</dbReference>
<evidence type="ECO:0000256" key="4">
    <source>
        <dbReference type="ARBA" id="ARBA00022475"/>
    </source>
</evidence>
<evidence type="ECO:0000256" key="2">
    <source>
        <dbReference type="ARBA" id="ARBA00007087"/>
    </source>
</evidence>
<keyword evidence="7 11" id="KW-1133">Transmembrane helix</keyword>
<dbReference type="PANTHER" id="PTHR14076:SF7">
    <property type="entry name" value="RECEPTOR ACTIVITY-MODIFYING PROTEIN 1-LIKE"/>
    <property type="match status" value="1"/>
</dbReference>
<evidence type="ECO:0000256" key="11">
    <source>
        <dbReference type="SAM" id="Phobius"/>
    </source>
</evidence>
<dbReference type="InterPro" id="IPR006985">
    <property type="entry name" value="RAMP"/>
</dbReference>
<dbReference type="OrthoDB" id="10025080at2759"/>
<dbReference type="GO" id="GO:0015031">
    <property type="term" value="P:protein transport"/>
    <property type="evidence" value="ECO:0000318"/>
    <property type="project" value="GO_Central"/>
</dbReference>
<dbReference type="KEGG" id="bfo:118424070"/>
<keyword evidence="9" id="KW-1015">Disulfide bond</keyword>
<evidence type="ECO:0000313" key="12">
    <source>
        <dbReference type="EMBL" id="EEN62208.1"/>
    </source>
</evidence>
<dbReference type="GeneID" id="118424070"/>
<evidence type="ECO:0000313" key="14">
    <source>
        <dbReference type="RefSeq" id="XP_035688441.1"/>
    </source>
</evidence>
<organism>
    <name type="scientific">Branchiostoma floridae</name>
    <name type="common">Florida lancelet</name>
    <name type="synonym">Amphioxus</name>
    <dbReference type="NCBI Taxonomy" id="7739"/>
    <lineage>
        <taxon>Eukaryota</taxon>
        <taxon>Metazoa</taxon>
        <taxon>Chordata</taxon>
        <taxon>Cephalochordata</taxon>
        <taxon>Leptocardii</taxon>
        <taxon>Amphioxiformes</taxon>
        <taxon>Branchiostomatidae</taxon>
        <taxon>Branchiostoma</taxon>
    </lineage>
</organism>
<keyword evidence="5 11" id="KW-0812">Transmembrane</keyword>
<accession>C3YBU6</accession>
<dbReference type="GO" id="GO:0006816">
    <property type="term" value="P:calcium ion transport"/>
    <property type="evidence" value="ECO:0000318"/>
    <property type="project" value="GO_Central"/>
</dbReference>
<comment type="similarity">
    <text evidence="2">Belongs to the RAMP family.</text>
</comment>
<keyword evidence="4" id="KW-1003">Cell membrane</keyword>
<name>C3YBU6_BRAFL</name>
<dbReference type="GO" id="GO:0031623">
    <property type="term" value="P:receptor internalization"/>
    <property type="evidence" value="ECO:0000318"/>
    <property type="project" value="GO_Central"/>
</dbReference>
<dbReference type="EMBL" id="GG666498">
    <property type="protein sequence ID" value="EEN62208.1"/>
    <property type="molecule type" value="Genomic_DNA"/>
</dbReference>
<dbReference type="PANTHER" id="PTHR14076">
    <property type="entry name" value="RECEPTOR ACTIVITY MODIFYING PROTEIN RAMP"/>
    <property type="match status" value="1"/>
</dbReference>
<evidence type="ECO:0000256" key="7">
    <source>
        <dbReference type="ARBA" id="ARBA00022989"/>
    </source>
</evidence>
<dbReference type="OMA" id="QTELCVW"/>
<dbReference type="GO" id="GO:0006886">
    <property type="term" value="P:intracellular protein transport"/>
    <property type="evidence" value="ECO:0007669"/>
    <property type="project" value="InterPro"/>
</dbReference>
<dbReference type="GO" id="GO:0032870">
    <property type="term" value="P:cellular response to hormone stimulus"/>
    <property type="evidence" value="ECO:0000318"/>
    <property type="project" value="GO_Central"/>
</dbReference>
<evidence type="ECO:0000256" key="10">
    <source>
        <dbReference type="ARBA" id="ARBA00023170"/>
    </source>
</evidence>
<keyword evidence="13" id="KW-1185">Reference proteome</keyword>
<dbReference type="GO" id="GO:0015026">
    <property type="term" value="F:coreceptor activity"/>
    <property type="evidence" value="ECO:0000318"/>
    <property type="project" value="GO_Central"/>
</dbReference>
<sequence length="268" mass="30417">MLDIEAYQLAIALLSVMVIGIKGDCNMTSFHVELIKSVDSFISESHDTATETGDGHISPYCRRYTDVLTCSEMLLQGMPWCNSSEIQEAFPTMREAGQVAEECGLHRNFTWYNSTAEDDDFLHEDVMIRCREWIYQGYLHTCTERFARTISTVEQTELCVWPGEQVQPYTELAACAHHAGKLTFNLDSLQYDDFMKGIHQKFYRHCHDWRNRGEFDPPSDILAACVAAPTVAALVAAILLATWDLILGRKQKMPVTTDTHDDDAGYEQ</sequence>
<evidence type="ECO:0000256" key="1">
    <source>
        <dbReference type="ARBA" id="ARBA00004251"/>
    </source>
</evidence>
<reference evidence="14" key="3">
    <citation type="submission" date="2025-04" db="UniProtKB">
        <authorList>
            <consortium name="RefSeq"/>
        </authorList>
    </citation>
    <scope>IDENTIFICATION</scope>
    <source>
        <strain evidence="14">S238N-H82</strain>
        <tissue evidence="14">Testes</tissue>
    </source>
</reference>
<keyword evidence="3" id="KW-0813">Transport</keyword>
<evidence type="ECO:0000256" key="6">
    <source>
        <dbReference type="ARBA" id="ARBA00022729"/>
    </source>
</evidence>
<feature type="transmembrane region" description="Helical" evidence="11">
    <location>
        <begin position="221"/>
        <end position="243"/>
    </location>
</feature>
<keyword evidence="10" id="KW-0675">Receptor</keyword>
<dbReference type="Gene3D" id="1.10.150.510">
    <property type="entry name" value="Receptor activity modifying family"/>
    <property type="match status" value="1"/>
</dbReference>
<dbReference type="Pfam" id="PF04901">
    <property type="entry name" value="RAMP"/>
    <property type="match status" value="1"/>
</dbReference>
<dbReference type="InterPro" id="IPR038126">
    <property type="entry name" value="RAMP_sf"/>
</dbReference>
<reference evidence="12" key="1">
    <citation type="journal article" date="2008" name="Nature">
        <title>The amphioxus genome and the evolution of the chordate karyotype.</title>
        <authorList>
            <consortium name="US DOE Joint Genome Institute (JGI-PGF)"/>
            <person name="Putnam N.H."/>
            <person name="Butts T."/>
            <person name="Ferrier D.E.K."/>
            <person name="Furlong R.F."/>
            <person name="Hellsten U."/>
            <person name="Kawashima T."/>
            <person name="Robinson-Rechavi M."/>
            <person name="Shoguchi E."/>
            <person name="Terry A."/>
            <person name="Yu J.-K."/>
            <person name="Benito-Gutierrez E.L."/>
            <person name="Dubchak I."/>
            <person name="Garcia-Fernandez J."/>
            <person name="Gibson-Brown J.J."/>
            <person name="Grigoriev I.V."/>
            <person name="Horton A.C."/>
            <person name="de Jong P.J."/>
            <person name="Jurka J."/>
            <person name="Kapitonov V.V."/>
            <person name="Kohara Y."/>
            <person name="Kuroki Y."/>
            <person name="Lindquist E."/>
            <person name="Lucas S."/>
            <person name="Osoegawa K."/>
            <person name="Pennacchio L.A."/>
            <person name="Salamov A.A."/>
            <person name="Satou Y."/>
            <person name="Sauka-Spengler T."/>
            <person name="Schmutz J."/>
            <person name="Shin-I T."/>
            <person name="Toyoda A."/>
            <person name="Bronner-Fraser M."/>
            <person name="Fujiyama A."/>
            <person name="Holland L.Z."/>
            <person name="Holland P.W.H."/>
            <person name="Satoh N."/>
            <person name="Rokhsar D.S."/>
        </authorList>
    </citation>
    <scope>NUCLEOTIDE SEQUENCE [LARGE SCALE GENOMIC DNA]</scope>
    <source>
        <strain evidence="12">S238N-H82</strain>
        <tissue evidence="12">Testes</tissue>
    </source>
</reference>
<keyword evidence="8 11" id="KW-0472">Membrane</keyword>
<comment type="subcellular location">
    <subcellularLocation>
        <location evidence="1">Cell membrane</location>
        <topology evidence="1">Single-pass type I membrane protein</topology>
    </subcellularLocation>
</comment>
<gene>
    <name evidence="14" type="primary">LOC118424070</name>
    <name evidence="12" type="ORF">BRAFLDRAFT_107304</name>
</gene>
<evidence type="ECO:0000256" key="8">
    <source>
        <dbReference type="ARBA" id="ARBA00023136"/>
    </source>
</evidence>
<dbReference type="GO" id="GO:0008277">
    <property type="term" value="P:regulation of G protein-coupled receptor signaling pathway"/>
    <property type="evidence" value="ECO:0007669"/>
    <property type="project" value="InterPro"/>
</dbReference>
<dbReference type="GO" id="GO:0007186">
    <property type="term" value="P:G protein-coupled receptor signaling pathway"/>
    <property type="evidence" value="ECO:0000318"/>
    <property type="project" value="GO_Central"/>
</dbReference>